<dbReference type="Proteomes" id="UP000597761">
    <property type="component" value="Unassembled WGS sequence"/>
</dbReference>
<feature type="chain" id="PRO_5045040539" description="Sortase" evidence="3">
    <location>
        <begin position="17"/>
        <end position="243"/>
    </location>
</feature>
<dbReference type="EMBL" id="BMJI01000001">
    <property type="protein sequence ID" value="GGC79352.1"/>
    <property type="molecule type" value="Genomic_DNA"/>
</dbReference>
<keyword evidence="3" id="KW-0732">Signal</keyword>
<keyword evidence="1" id="KW-0378">Hydrolase</keyword>
<dbReference type="Pfam" id="PF04203">
    <property type="entry name" value="Sortase"/>
    <property type="match status" value="1"/>
</dbReference>
<dbReference type="InterPro" id="IPR005754">
    <property type="entry name" value="Sortase"/>
</dbReference>
<dbReference type="InterPro" id="IPR042001">
    <property type="entry name" value="Sortase_F"/>
</dbReference>
<name>A0ABQ1NSY8_9MICC</name>
<feature type="compositionally biased region" description="Low complexity" evidence="2">
    <location>
        <begin position="51"/>
        <end position="78"/>
    </location>
</feature>
<evidence type="ECO:0000313" key="4">
    <source>
        <dbReference type="EMBL" id="GGC79352.1"/>
    </source>
</evidence>
<dbReference type="Gene3D" id="2.40.260.10">
    <property type="entry name" value="Sortase"/>
    <property type="match status" value="1"/>
</dbReference>
<dbReference type="SUPFAM" id="SSF63817">
    <property type="entry name" value="Sortase"/>
    <property type="match status" value="1"/>
</dbReference>
<keyword evidence="5" id="KW-1185">Reference proteome</keyword>
<feature type="region of interest" description="Disordered" evidence="2">
    <location>
        <begin position="42"/>
        <end position="81"/>
    </location>
</feature>
<comment type="caution">
    <text evidence="4">The sequence shown here is derived from an EMBL/GenBank/DDBJ whole genome shotgun (WGS) entry which is preliminary data.</text>
</comment>
<evidence type="ECO:0008006" key="6">
    <source>
        <dbReference type="Google" id="ProtNLM"/>
    </source>
</evidence>
<gene>
    <name evidence="4" type="ORF">GCM10011512_02500</name>
</gene>
<evidence type="ECO:0000313" key="5">
    <source>
        <dbReference type="Proteomes" id="UP000597761"/>
    </source>
</evidence>
<reference evidence="5" key="1">
    <citation type="journal article" date="2019" name="Int. J. Syst. Evol. Microbiol.">
        <title>The Global Catalogue of Microorganisms (GCM) 10K type strain sequencing project: providing services to taxonomists for standard genome sequencing and annotation.</title>
        <authorList>
            <consortium name="The Broad Institute Genomics Platform"/>
            <consortium name="The Broad Institute Genome Sequencing Center for Infectious Disease"/>
            <person name="Wu L."/>
            <person name="Ma J."/>
        </authorList>
    </citation>
    <scope>NUCLEOTIDE SEQUENCE [LARGE SCALE GENOMIC DNA]</scope>
    <source>
        <strain evidence="5">CGMCC 1.15480</strain>
    </source>
</reference>
<dbReference type="CDD" id="cd05829">
    <property type="entry name" value="Sortase_F"/>
    <property type="match status" value="1"/>
</dbReference>
<evidence type="ECO:0000256" key="2">
    <source>
        <dbReference type="SAM" id="MobiDB-lite"/>
    </source>
</evidence>
<sequence length="243" mass="24840">MLGVAGLLLLGSAGLAALPPPESGEPTGLAVTAPPVSGVPVPAAPVPAAPGPTATGPAATSARTPAPTASTAAPRRSPVLGRVPVTRAVPRAARSVATPTELRAPAQDLVLPIDPMGIDDRGALGIPMTPGRISWYRYGPAPGEGAGSAVFAGHVDAPWGKTPLYRIKDLTPGDTIDVVLDTGGVLAYRVRAVDTISKARLADTDLFRRDGAPVLRLVTCGGPWLPDRQDYRDNVVVTAEPVR</sequence>
<evidence type="ECO:0000256" key="3">
    <source>
        <dbReference type="SAM" id="SignalP"/>
    </source>
</evidence>
<protein>
    <recommendedName>
        <fullName evidence="6">Sortase</fullName>
    </recommendedName>
</protein>
<organism evidence="4 5">
    <name type="scientific">Tersicoccus solisilvae</name>
    <dbReference type="NCBI Taxonomy" id="1882339"/>
    <lineage>
        <taxon>Bacteria</taxon>
        <taxon>Bacillati</taxon>
        <taxon>Actinomycetota</taxon>
        <taxon>Actinomycetes</taxon>
        <taxon>Micrococcales</taxon>
        <taxon>Micrococcaceae</taxon>
        <taxon>Tersicoccus</taxon>
    </lineage>
</organism>
<evidence type="ECO:0000256" key="1">
    <source>
        <dbReference type="ARBA" id="ARBA00022801"/>
    </source>
</evidence>
<dbReference type="InterPro" id="IPR023365">
    <property type="entry name" value="Sortase_dom-sf"/>
</dbReference>
<proteinExistence type="predicted"/>
<dbReference type="RefSeq" id="WP_188665113.1">
    <property type="nucleotide sequence ID" value="NZ_BMJI01000001.1"/>
</dbReference>
<feature type="signal peptide" evidence="3">
    <location>
        <begin position="1"/>
        <end position="16"/>
    </location>
</feature>
<accession>A0ABQ1NSY8</accession>